<reference evidence="1" key="1">
    <citation type="submission" date="2020-03" db="EMBL/GenBank/DDBJ databases">
        <title>Castanea mollissima Vanexum genome sequencing.</title>
        <authorList>
            <person name="Staton M."/>
        </authorList>
    </citation>
    <scope>NUCLEOTIDE SEQUENCE</scope>
    <source>
        <tissue evidence="1">Leaf</tissue>
    </source>
</reference>
<comment type="caution">
    <text evidence="1">The sequence shown here is derived from an EMBL/GenBank/DDBJ whole genome shotgun (WGS) entry which is preliminary data.</text>
</comment>
<dbReference type="SUPFAM" id="SSF54637">
    <property type="entry name" value="Thioesterase/thiol ester dehydrase-isomerase"/>
    <property type="match status" value="1"/>
</dbReference>
<dbReference type="InterPro" id="IPR029069">
    <property type="entry name" value="HotDog_dom_sf"/>
</dbReference>
<protein>
    <recommendedName>
        <fullName evidence="3">Thioesterase domain-containing protein</fullName>
    </recommendedName>
</protein>
<dbReference type="PANTHER" id="PTHR21660:SF12">
    <property type="entry name" value="OS07G0462700 PROTEIN"/>
    <property type="match status" value="1"/>
</dbReference>
<dbReference type="EMBL" id="JRKL02000876">
    <property type="protein sequence ID" value="KAF3967609.1"/>
    <property type="molecule type" value="Genomic_DNA"/>
</dbReference>
<sequence>MGKPTVTETPRPVGEAEEATSKSTIIVGKVKVICGEHACMLTNFLRIVGVSNLDFIPHNCRSKDYYSHLIRHVIKPDQLPRDQITSLLTIKPAPGAELKEWKIFDYSCSGVQAQENWEKRKQKSKSSVTVAKDVCAEHVSLLNGFLQRMGINSDSVPDICKTKDFYSHLIHHIIKPDQVLRGRITCLLTVNPALSNIYGNFHGGAVAAVAEKTEVIVDCSVVRSGRNLTVVAMEFKVKKTGKLAYTARSTFFNMPVAKL</sequence>
<dbReference type="Proteomes" id="UP000737018">
    <property type="component" value="Unassembled WGS sequence"/>
</dbReference>
<dbReference type="OrthoDB" id="46529at2759"/>
<dbReference type="Gene3D" id="3.10.129.10">
    <property type="entry name" value="Hotdog Thioesterase"/>
    <property type="match status" value="2"/>
</dbReference>
<dbReference type="CDD" id="cd03443">
    <property type="entry name" value="PaaI_thioesterase"/>
    <property type="match status" value="1"/>
</dbReference>
<evidence type="ECO:0008006" key="3">
    <source>
        <dbReference type="Google" id="ProtNLM"/>
    </source>
</evidence>
<gene>
    <name evidence="1" type="ORF">CMV_008405</name>
</gene>
<proteinExistence type="predicted"/>
<accession>A0A8J4RLU4</accession>
<dbReference type="InterPro" id="IPR039298">
    <property type="entry name" value="ACOT13"/>
</dbReference>
<organism evidence="1 2">
    <name type="scientific">Castanea mollissima</name>
    <name type="common">Chinese chestnut</name>
    <dbReference type="NCBI Taxonomy" id="60419"/>
    <lineage>
        <taxon>Eukaryota</taxon>
        <taxon>Viridiplantae</taxon>
        <taxon>Streptophyta</taxon>
        <taxon>Embryophyta</taxon>
        <taxon>Tracheophyta</taxon>
        <taxon>Spermatophyta</taxon>
        <taxon>Magnoliopsida</taxon>
        <taxon>eudicotyledons</taxon>
        <taxon>Gunneridae</taxon>
        <taxon>Pentapetalae</taxon>
        <taxon>rosids</taxon>
        <taxon>fabids</taxon>
        <taxon>Fagales</taxon>
        <taxon>Fagaceae</taxon>
        <taxon>Castanea</taxon>
    </lineage>
</organism>
<evidence type="ECO:0000313" key="2">
    <source>
        <dbReference type="Proteomes" id="UP000737018"/>
    </source>
</evidence>
<dbReference type="AlphaFoldDB" id="A0A8J4RLU4"/>
<name>A0A8J4RLU4_9ROSI</name>
<dbReference type="PANTHER" id="PTHR21660">
    <property type="entry name" value="THIOESTERASE SUPERFAMILY MEMBER-RELATED"/>
    <property type="match status" value="1"/>
</dbReference>
<dbReference type="GO" id="GO:0047617">
    <property type="term" value="F:fatty acyl-CoA hydrolase activity"/>
    <property type="evidence" value="ECO:0007669"/>
    <property type="project" value="InterPro"/>
</dbReference>
<evidence type="ECO:0000313" key="1">
    <source>
        <dbReference type="EMBL" id="KAF3967609.1"/>
    </source>
</evidence>
<keyword evidence="2" id="KW-1185">Reference proteome</keyword>